<feature type="chain" id="PRO_5041975067" description="3-beta hydroxysteroid dehydrogenase/isomerase domain-containing protein" evidence="3">
    <location>
        <begin position="18"/>
        <end position="511"/>
    </location>
</feature>
<dbReference type="InterPro" id="IPR036291">
    <property type="entry name" value="NAD(P)-bd_dom_sf"/>
</dbReference>
<sequence length="511" mass="57294">MLIPVFILMALLVYIWHNDRLYHQPCNIQLAQEDQWSSSQVQQAAKKTSSKDAHLLKVGDLPPKTGRKYIIVGGTGFIGNWIVATLIRRGEDPKRIRVVDLLSPKLPEQLQYVGAGVEYVKADITDLDSTISAFTKAWPGFPIKEGSASPTGLTVFHCAAVLRYFERQSTFLPRSVLVNMSGTRNVIEASKAAGADILLYTSSSVVGIRRARLFSFPWESKRNTRCTQVVSDEGEAEGKGGVIWRYRDHHDFTSNYAETKYRAELLIRNANKSNNGELRTGILRPGSLIYGPTPQDPAFLEFLKRPSSPLWTRNTISNLLYIENCICAHLLYEQRLLEVQRGGKDLSGHAYLVGDSPFNFVDITMAMTVLTEGKVTFFNMSPTFMYLLSHLVEGYELLWQKYPGIRKILPKLGGDVLKLQPSTHQTMMVNALLDDSLIRASVEKEGLGFKPKVETLDARASFAIPVIACGSCGHEGHHEKKVLHFAWDPKWGRYQVNLVNPMIEIESPLTP</sequence>
<dbReference type="GO" id="GO:0006694">
    <property type="term" value="P:steroid biosynthetic process"/>
    <property type="evidence" value="ECO:0007669"/>
    <property type="project" value="InterPro"/>
</dbReference>
<protein>
    <recommendedName>
        <fullName evidence="4">3-beta hydroxysteroid dehydrogenase/isomerase domain-containing protein</fullName>
    </recommendedName>
</protein>
<dbReference type="AlphaFoldDB" id="A0AAD5VTU8"/>
<dbReference type="SUPFAM" id="SSF51735">
    <property type="entry name" value="NAD(P)-binding Rossmann-fold domains"/>
    <property type="match status" value="1"/>
</dbReference>
<proteinExistence type="inferred from homology"/>
<name>A0AAD5VTU8_9AGAR</name>
<dbReference type="Proteomes" id="UP001213000">
    <property type="component" value="Unassembled WGS sequence"/>
</dbReference>
<keyword evidence="3" id="KW-0732">Signal</keyword>
<dbReference type="Gene3D" id="3.40.50.720">
    <property type="entry name" value="NAD(P)-binding Rossmann-like Domain"/>
    <property type="match status" value="1"/>
</dbReference>
<evidence type="ECO:0000256" key="1">
    <source>
        <dbReference type="ARBA" id="ARBA00009219"/>
    </source>
</evidence>
<feature type="domain" description="3-beta hydroxysteroid dehydrogenase/isomerase" evidence="4">
    <location>
        <begin position="250"/>
        <end position="366"/>
    </location>
</feature>
<evidence type="ECO:0000313" key="6">
    <source>
        <dbReference type="Proteomes" id="UP001213000"/>
    </source>
</evidence>
<dbReference type="PANTHER" id="PTHR43245:SF51">
    <property type="entry name" value="SHORT CHAIN DEHYDROGENASE_REDUCTASE FAMILY 42E, MEMBER 2"/>
    <property type="match status" value="1"/>
</dbReference>
<comment type="similarity">
    <text evidence="1">Belongs to the 3-beta-HSD family.</text>
</comment>
<comment type="caution">
    <text evidence="5">The sequence shown here is derived from an EMBL/GenBank/DDBJ whole genome shotgun (WGS) entry which is preliminary data.</text>
</comment>
<evidence type="ECO:0000256" key="3">
    <source>
        <dbReference type="SAM" id="SignalP"/>
    </source>
</evidence>
<keyword evidence="2" id="KW-0560">Oxidoreductase</keyword>
<dbReference type="EMBL" id="JANIEX010000455">
    <property type="protein sequence ID" value="KAJ3566859.1"/>
    <property type="molecule type" value="Genomic_DNA"/>
</dbReference>
<gene>
    <name evidence="5" type="ORF">NP233_g6735</name>
</gene>
<dbReference type="GO" id="GO:0016616">
    <property type="term" value="F:oxidoreductase activity, acting on the CH-OH group of donors, NAD or NADP as acceptor"/>
    <property type="evidence" value="ECO:0007669"/>
    <property type="project" value="InterPro"/>
</dbReference>
<dbReference type="Pfam" id="PF01073">
    <property type="entry name" value="3Beta_HSD"/>
    <property type="match status" value="2"/>
</dbReference>
<evidence type="ECO:0000313" key="5">
    <source>
        <dbReference type="EMBL" id="KAJ3566859.1"/>
    </source>
</evidence>
<evidence type="ECO:0000259" key="4">
    <source>
        <dbReference type="Pfam" id="PF01073"/>
    </source>
</evidence>
<accession>A0AAD5VTU8</accession>
<organism evidence="5 6">
    <name type="scientific">Leucocoprinus birnbaumii</name>
    <dbReference type="NCBI Taxonomy" id="56174"/>
    <lineage>
        <taxon>Eukaryota</taxon>
        <taxon>Fungi</taxon>
        <taxon>Dikarya</taxon>
        <taxon>Basidiomycota</taxon>
        <taxon>Agaricomycotina</taxon>
        <taxon>Agaricomycetes</taxon>
        <taxon>Agaricomycetidae</taxon>
        <taxon>Agaricales</taxon>
        <taxon>Agaricineae</taxon>
        <taxon>Agaricaceae</taxon>
        <taxon>Leucocoprinus</taxon>
    </lineage>
</organism>
<dbReference type="PANTHER" id="PTHR43245">
    <property type="entry name" value="BIFUNCTIONAL POLYMYXIN RESISTANCE PROTEIN ARNA"/>
    <property type="match status" value="1"/>
</dbReference>
<dbReference type="InterPro" id="IPR050177">
    <property type="entry name" value="Lipid_A_modif_metabolic_enz"/>
</dbReference>
<dbReference type="InterPro" id="IPR002225">
    <property type="entry name" value="3Beta_OHSteriod_DH/Estase"/>
</dbReference>
<keyword evidence="6" id="KW-1185">Reference proteome</keyword>
<reference evidence="5" key="1">
    <citation type="submission" date="2022-07" db="EMBL/GenBank/DDBJ databases">
        <title>Genome Sequence of Leucocoprinus birnbaumii.</title>
        <authorList>
            <person name="Buettner E."/>
        </authorList>
    </citation>
    <scope>NUCLEOTIDE SEQUENCE</scope>
    <source>
        <strain evidence="5">VT141</strain>
    </source>
</reference>
<feature type="domain" description="3-beta hydroxysteroid dehydrogenase/isomerase" evidence="4">
    <location>
        <begin position="70"/>
        <end position="206"/>
    </location>
</feature>
<feature type="signal peptide" evidence="3">
    <location>
        <begin position="1"/>
        <end position="17"/>
    </location>
</feature>
<evidence type="ECO:0000256" key="2">
    <source>
        <dbReference type="ARBA" id="ARBA00023002"/>
    </source>
</evidence>